<keyword evidence="4" id="KW-0808">Transferase</keyword>
<feature type="domain" description="Reverse transcriptase" evidence="3">
    <location>
        <begin position="118"/>
        <end position="207"/>
    </location>
</feature>
<keyword evidence="4" id="KW-0548">Nucleotidyltransferase</keyword>
<dbReference type="SUPFAM" id="SSF56672">
    <property type="entry name" value="DNA/RNA polymerases"/>
    <property type="match status" value="1"/>
</dbReference>
<dbReference type="CDD" id="cd01651">
    <property type="entry name" value="RT_G2_intron"/>
    <property type="match status" value="1"/>
</dbReference>
<dbReference type="Pfam" id="PF00078">
    <property type="entry name" value="RVT_1"/>
    <property type="match status" value="1"/>
</dbReference>
<proteinExistence type="inferred from homology"/>
<dbReference type="InterPro" id="IPR000477">
    <property type="entry name" value="RT_dom"/>
</dbReference>
<dbReference type="EMBL" id="CP094929">
    <property type="protein sequence ID" value="UOM51123.1"/>
    <property type="molecule type" value="Genomic_DNA"/>
</dbReference>
<name>A0ABY4DA25_9SPIR</name>
<feature type="compositionally biased region" description="Basic and acidic residues" evidence="2">
    <location>
        <begin position="1"/>
        <end position="12"/>
    </location>
</feature>
<comment type="similarity">
    <text evidence="1">Belongs to the bacterial reverse transcriptase family.</text>
</comment>
<gene>
    <name evidence="4" type="ORF">MUG09_16320</name>
</gene>
<dbReference type="RefSeq" id="WP_244772496.1">
    <property type="nucleotide sequence ID" value="NZ_CP094929.1"/>
</dbReference>
<evidence type="ECO:0000256" key="1">
    <source>
        <dbReference type="ARBA" id="ARBA00034120"/>
    </source>
</evidence>
<keyword evidence="5" id="KW-1185">Reference proteome</keyword>
<organism evidence="4 5">
    <name type="scientific">Sphaerochaeta associata</name>
    <dbReference type="NCBI Taxonomy" id="1129264"/>
    <lineage>
        <taxon>Bacteria</taxon>
        <taxon>Pseudomonadati</taxon>
        <taxon>Spirochaetota</taxon>
        <taxon>Spirochaetia</taxon>
        <taxon>Spirochaetales</taxon>
        <taxon>Sphaerochaetaceae</taxon>
        <taxon>Sphaerochaeta</taxon>
    </lineage>
</organism>
<evidence type="ECO:0000313" key="4">
    <source>
        <dbReference type="EMBL" id="UOM51123.1"/>
    </source>
</evidence>
<dbReference type="Proteomes" id="UP000829708">
    <property type="component" value="Chromosome"/>
</dbReference>
<dbReference type="PANTHER" id="PTHR34047:SF8">
    <property type="entry name" value="PROTEIN YKFC"/>
    <property type="match status" value="1"/>
</dbReference>
<feature type="region of interest" description="Disordered" evidence="2">
    <location>
        <begin position="1"/>
        <end position="48"/>
    </location>
</feature>
<dbReference type="InterPro" id="IPR043502">
    <property type="entry name" value="DNA/RNA_pol_sf"/>
</dbReference>
<accession>A0ABY4DA25</accession>
<sequence>MKDTSLIEDGRTCTRSGGRPGTLEARNVEGGQGEPRGCGMSENNTTDAKRTDLLERILDSRNLQKAYDRVCANKGSAGVDGVGTDGLLSQITAMGLENLKGQIREGKYRPKPVLRVEIPKEGGKTRNLGIPRVMDRMVQQAIAQVLSEIYEPEFSEHSYGFRPGRGALDALRQCLANANEGYDWVVDMDLERFFDTVNHSKLIQVLSEKVKDVCSVN</sequence>
<keyword evidence="4" id="KW-0695">RNA-directed DNA polymerase</keyword>
<protein>
    <submittedName>
        <fullName evidence="4">Reverse transcriptase domain-containing protein</fullName>
    </submittedName>
</protein>
<dbReference type="InterPro" id="IPR051083">
    <property type="entry name" value="GrpII_Intron_Splice-Mob/Def"/>
</dbReference>
<evidence type="ECO:0000313" key="5">
    <source>
        <dbReference type="Proteomes" id="UP000829708"/>
    </source>
</evidence>
<evidence type="ECO:0000256" key="2">
    <source>
        <dbReference type="SAM" id="MobiDB-lite"/>
    </source>
</evidence>
<reference evidence="5" key="1">
    <citation type="journal article" date="2024" name="J Bioinform Genom">
        <title>Complete genome sequence of the type strain bacterium Sphaerochaeta associata GLS2t (VKM B-2742)t.</title>
        <authorList>
            <person name="Troshina O.Y."/>
            <person name="Tepeeva A.N."/>
            <person name="Arzamasceva V.O."/>
            <person name="Whitman W.B."/>
            <person name="Varghese N."/>
            <person name="Shapiro N."/>
            <person name="Woyke T."/>
            <person name="Kripides N.C."/>
            <person name="Vasilenko O.V."/>
        </authorList>
    </citation>
    <scope>NUCLEOTIDE SEQUENCE [LARGE SCALE GENOMIC DNA]</scope>
    <source>
        <strain evidence="5">GLS2T</strain>
    </source>
</reference>
<dbReference type="PANTHER" id="PTHR34047">
    <property type="entry name" value="NUCLEAR INTRON MATURASE 1, MITOCHONDRIAL-RELATED"/>
    <property type="match status" value="1"/>
</dbReference>
<dbReference type="GO" id="GO:0003964">
    <property type="term" value="F:RNA-directed DNA polymerase activity"/>
    <property type="evidence" value="ECO:0007669"/>
    <property type="project" value="UniProtKB-KW"/>
</dbReference>
<evidence type="ECO:0000259" key="3">
    <source>
        <dbReference type="Pfam" id="PF00078"/>
    </source>
</evidence>